<protein>
    <submittedName>
        <fullName evidence="1">Uncharacterized protein</fullName>
    </submittedName>
</protein>
<name>A0ACC0UXA1_9HYPO</name>
<evidence type="ECO:0000313" key="1">
    <source>
        <dbReference type="EMBL" id="KAI9898751.1"/>
    </source>
</evidence>
<proteinExistence type="predicted"/>
<accession>A0ACC0UXA1</accession>
<gene>
    <name evidence="1" type="ORF">N3K66_007111</name>
</gene>
<dbReference type="Proteomes" id="UP001163324">
    <property type="component" value="Chromosome 6"/>
</dbReference>
<comment type="caution">
    <text evidence="1">The sequence shown here is derived from an EMBL/GenBank/DDBJ whole genome shotgun (WGS) entry which is preliminary data.</text>
</comment>
<organism evidence="1 2">
    <name type="scientific">Trichothecium roseum</name>
    <dbReference type="NCBI Taxonomy" id="47278"/>
    <lineage>
        <taxon>Eukaryota</taxon>
        <taxon>Fungi</taxon>
        <taxon>Dikarya</taxon>
        <taxon>Ascomycota</taxon>
        <taxon>Pezizomycotina</taxon>
        <taxon>Sordariomycetes</taxon>
        <taxon>Hypocreomycetidae</taxon>
        <taxon>Hypocreales</taxon>
        <taxon>Hypocreales incertae sedis</taxon>
        <taxon>Trichothecium</taxon>
    </lineage>
</organism>
<reference evidence="1" key="1">
    <citation type="submission" date="2022-10" db="EMBL/GenBank/DDBJ databases">
        <title>Complete Genome of Trichothecium roseum strain YXFP-22015, a Plant Pathogen Isolated from Citrus.</title>
        <authorList>
            <person name="Wang Y."/>
            <person name="Zhu L."/>
        </authorList>
    </citation>
    <scope>NUCLEOTIDE SEQUENCE</scope>
    <source>
        <strain evidence="1">YXFP-22015</strain>
    </source>
</reference>
<sequence length="203" mass="22229">MAKSKSNPQASGMANPVMARVLPNPYYFVFVILSPIVIFTMWAGALSNREQYYNVLAPAGSRGILFTPQPPDEGGLSREPCTAAQAWNTAQFNIMLYQFMSAFFFSAVVEPVALWHARHRMRDAGDAERAIWCVEACMLGYDVMHSCAGVAVVGLGAVVPGFEWSRVDAAAAFNTWSAVLLGVMRVFWMCGVGREFAARAKSD</sequence>
<keyword evidence="2" id="KW-1185">Reference proteome</keyword>
<dbReference type="EMBL" id="CM047945">
    <property type="protein sequence ID" value="KAI9898751.1"/>
    <property type="molecule type" value="Genomic_DNA"/>
</dbReference>
<evidence type="ECO:0000313" key="2">
    <source>
        <dbReference type="Proteomes" id="UP001163324"/>
    </source>
</evidence>